<keyword evidence="1" id="KW-0808">Transferase</keyword>
<dbReference type="InterPro" id="IPR016181">
    <property type="entry name" value="Acyl_CoA_acyltransferase"/>
</dbReference>
<evidence type="ECO:0000313" key="4">
    <source>
        <dbReference type="EMBL" id="GAB1224227.1"/>
    </source>
</evidence>
<dbReference type="Pfam" id="PF00583">
    <property type="entry name" value="Acetyltransf_1"/>
    <property type="match status" value="1"/>
</dbReference>
<feature type="domain" description="N-acetyltransferase" evidence="3">
    <location>
        <begin position="1"/>
        <end position="161"/>
    </location>
</feature>
<protein>
    <recommendedName>
        <fullName evidence="3">N-acetyltransferase domain-containing protein</fullName>
    </recommendedName>
</protein>
<dbReference type="EMBL" id="BAAFRS010000181">
    <property type="protein sequence ID" value="GAB1224227.1"/>
    <property type="molecule type" value="Genomic_DNA"/>
</dbReference>
<dbReference type="PANTHER" id="PTHR42919">
    <property type="entry name" value="N-ALPHA-ACETYLTRANSFERASE"/>
    <property type="match status" value="1"/>
</dbReference>
<dbReference type="PANTHER" id="PTHR42919:SF8">
    <property type="entry name" value="N-ALPHA-ACETYLTRANSFERASE 50"/>
    <property type="match status" value="1"/>
</dbReference>
<gene>
    <name evidence="4" type="ORF">ENUP19_0181G0014</name>
</gene>
<comment type="caution">
    <text evidence="4">The sequence shown here is derived from an EMBL/GenBank/DDBJ whole genome shotgun (WGS) entry which is preliminary data.</text>
</comment>
<evidence type="ECO:0000313" key="5">
    <source>
        <dbReference type="Proteomes" id="UP001628156"/>
    </source>
</evidence>
<dbReference type="Proteomes" id="UP001628156">
    <property type="component" value="Unassembled WGS sequence"/>
</dbReference>
<reference evidence="4 5" key="1">
    <citation type="journal article" date="2019" name="PLoS Negl. Trop. Dis.">
        <title>Whole genome sequencing of Entamoeba nuttalli reveals mammalian host-related molecular signatures and a novel octapeptide-repeat surface protein.</title>
        <authorList>
            <person name="Tanaka M."/>
            <person name="Makiuchi T."/>
            <person name="Komiyama T."/>
            <person name="Shiina T."/>
            <person name="Osaki K."/>
            <person name="Tachibana H."/>
        </authorList>
    </citation>
    <scope>NUCLEOTIDE SEQUENCE [LARGE SCALE GENOMIC DNA]</scope>
    <source>
        <strain evidence="4 5">P19-061405</strain>
    </source>
</reference>
<dbReference type="Gene3D" id="3.40.630.30">
    <property type="match status" value="1"/>
</dbReference>
<keyword evidence="2" id="KW-0012">Acyltransferase</keyword>
<name>A0ABQ0DN39_9EUKA</name>
<proteinExistence type="predicted"/>
<keyword evidence="5" id="KW-1185">Reference proteome</keyword>
<evidence type="ECO:0000256" key="2">
    <source>
        <dbReference type="ARBA" id="ARBA00023315"/>
    </source>
</evidence>
<dbReference type="InterPro" id="IPR000182">
    <property type="entry name" value="GNAT_dom"/>
</dbReference>
<dbReference type="CDD" id="cd04301">
    <property type="entry name" value="NAT_SF"/>
    <property type="match status" value="1"/>
</dbReference>
<accession>A0ABQ0DN39</accession>
<evidence type="ECO:0000256" key="1">
    <source>
        <dbReference type="ARBA" id="ARBA00022679"/>
    </source>
</evidence>
<evidence type="ECO:0000259" key="3">
    <source>
        <dbReference type="PROSITE" id="PS51186"/>
    </source>
</evidence>
<dbReference type="PROSITE" id="PS51186">
    <property type="entry name" value="GNAT"/>
    <property type="match status" value="1"/>
</dbReference>
<dbReference type="SUPFAM" id="SSF55729">
    <property type="entry name" value="Acyl-CoA N-acyltransferases (Nat)"/>
    <property type="match status" value="1"/>
</dbReference>
<dbReference type="InterPro" id="IPR051556">
    <property type="entry name" value="N-term/lysine_N-AcTrnsfr"/>
</dbReference>
<sequence>MLNIGIHFIDEIRRVNCNVLPVMYSDIFYNKIKKEDSIVIKSLNLIFKDLVIERVLIKEVSEDNKIVGGIIGMKEKDKYILMTLAIYTKFQGKGYGSKLVEFFIQKVKEKGIRKIEVQVHIDNKHAIEFYTKFGFKRIKTIPKAYPRLSHPSGYLYELIINTM</sequence>
<organism evidence="4 5">
    <name type="scientific">Entamoeba nuttalli</name>
    <dbReference type="NCBI Taxonomy" id="412467"/>
    <lineage>
        <taxon>Eukaryota</taxon>
        <taxon>Amoebozoa</taxon>
        <taxon>Evosea</taxon>
        <taxon>Archamoebae</taxon>
        <taxon>Mastigamoebida</taxon>
        <taxon>Entamoebidae</taxon>
        <taxon>Entamoeba</taxon>
    </lineage>
</organism>